<keyword evidence="1" id="KW-1133">Transmembrane helix</keyword>
<sequence>MEALDKILKRLQCNYDHPQPQSFLTSEGQLLKSGNGARLGNKDKGEQDCGNEKVFSESLNSGLDGSPCYCQESPHVRSCGSFHQPEPEPVVMDNSVIHVIRLRIFSSLFRQLPEFSLLARNLYGDKDTGKDSEIEAVGGKFIWSVDNDEQKVKLFVRLKLIFDSRMYGLHIAAAGKIDDFMAGRLLLGDSVAKTLLTSGAVESEPFEAGQDMKMRSSCGRYCTVTEPKENETISRRSWQLASEWRALDKISVIAMQLPIILSLQLLINFYSIGGLMSLKGRGRARLVEMEGPIGYLAAVFSALGQNSGFVRSENL</sequence>
<feature type="non-terminal residue" evidence="2">
    <location>
        <position position="315"/>
    </location>
</feature>
<feature type="transmembrane region" description="Helical" evidence="1">
    <location>
        <begin position="252"/>
        <end position="272"/>
    </location>
</feature>
<dbReference type="EMBL" id="BDQV01000618">
    <property type="protein sequence ID" value="GAY66774.1"/>
    <property type="molecule type" value="Genomic_DNA"/>
</dbReference>
<name>A0A2H5QQ79_CITUN</name>
<accession>A0A2H5QQ79</accession>
<proteinExistence type="predicted"/>
<evidence type="ECO:0000313" key="3">
    <source>
        <dbReference type="Proteomes" id="UP000236630"/>
    </source>
</evidence>
<organism evidence="2 3">
    <name type="scientific">Citrus unshiu</name>
    <name type="common">Satsuma mandarin</name>
    <name type="synonym">Citrus nobilis var. unshiu</name>
    <dbReference type="NCBI Taxonomy" id="55188"/>
    <lineage>
        <taxon>Eukaryota</taxon>
        <taxon>Viridiplantae</taxon>
        <taxon>Streptophyta</taxon>
        <taxon>Embryophyta</taxon>
        <taxon>Tracheophyta</taxon>
        <taxon>Spermatophyta</taxon>
        <taxon>Magnoliopsida</taxon>
        <taxon>eudicotyledons</taxon>
        <taxon>Gunneridae</taxon>
        <taxon>Pentapetalae</taxon>
        <taxon>rosids</taxon>
        <taxon>malvids</taxon>
        <taxon>Sapindales</taxon>
        <taxon>Rutaceae</taxon>
        <taxon>Aurantioideae</taxon>
        <taxon>Citrus</taxon>
    </lineage>
</organism>
<comment type="caution">
    <text evidence="2">The sequence shown here is derived from an EMBL/GenBank/DDBJ whole genome shotgun (WGS) entry which is preliminary data.</text>
</comment>
<dbReference type="Proteomes" id="UP000236630">
    <property type="component" value="Unassembled WGS sequence"/>
</dbReference>
<keyword evidence="3" id="KW-1185">Reference proteome</keyword>
<dbReference type="AlphaFoldDB" id="A0A2H5QQ79"/>
<protein>
    <submittedName>
        <fullName evidence="2">Uncharacterized protein</fullName>
    </submittedName>
</protein>
<evidence type="ECO:0000256" key="1">
    <source>
        <dbReference type="SAM" id="Phobius"/>
    </source>
</evidence>
<evidence type="ECO:0000313" key="2">
    <source>
        <dbReference type="EMBL" id="GAY66774.1"/>
    </source>
</evidence>
<reference evidence="2 3" key="1">
    <citation type="journal article" date="2017" name="Front. Genet.">
        <title>Draft sequencing of the heterozygous diploid genome of Satsuma (Citrus unshiu Marc.) using a hybrid assembly approach.</title>
        <authorList>
            <person name="Shimizu T."/>
            <person name="Tanizawa Y."/>
            <person name="Mochizuki T."/>
            <person name="Nagasaki H."/>
            <person name="Yoshioka T."/>
            <person name="Toyoda A."/>
            <person name="Fujiyama A."/>
            <person name="Kaminuma E."/>
            <person name="Nakamura Y."/>
        </authorList>
    </citation>
    <scope>NUCLEOTIDE SEQUENCE [LARGE SCALE GENOMIC DNA]</scope>
    <source>
        <strain evidence="3">cv. Miyagawa wase</strain>
    </source>
</reference>
<keyword evidence="1" id="KW-0472">Membrane</keyword>
<gene>
    <name evidence="2" type="ORF">CUMW_251450</name>
</gene>
<keyword evidence="1" id="KW-0812">Transmembrane</keyword>